<dbReference type="EMBL" id="FNGO01000028">
    <property type="protein sequence ID" value="SDM33807.1"/>
    <property type="molecule type" value="Genomic_DNA"/>
</dbReference>
<dbReference type="PROSITE" id="PS50949">
    <property type="entry name" value="HTH_GNTR"/>
    <property type="match status" value="1"/>
</dbReference>
<dbReference type="SMART" id="SM00345">
    <property type="entry name" value="HTH_GNTR"/>
    <property type="match status" value="1"/>
</dbReference>
<sequence length="208" mass="24650">MIETKSISEQITEILKKKVLRHEFTPGEKIDTDMLAQKFDVSAMPVRDALKKLENRGLVTNRERVGFFVRKFELDEIREIIEVRIMYEGYCLEKHLNNIDFQALEKLYEDMKNFNNANRNEFDNIDKSFHNLIIEASQNNILIERYRNIEDLIDLVRHLDREREKDAMSEHIKVTEKILNKEPEKAKSSLEEHIINVRDGIIGGYEEL</sequence>
<proteinExistence type="predicted"/>
<evidence type="ECO:0000313" key="6">
    <source>
        <dbReference type="Proteomes" id="UP000199476"/>
    </source>
</evidence>
<dbReference type="Gene3D" id="1.10.10.10">
    <property type="entry name" value="Winged helix-like DNA-binding domain superfamily/Winged helix DNA-binding domain"/>
    <property type="match status" value="1"/>
</dbReference>
<dbReference type="GO" id="GO:0003677">
    <property type="term" value="F:DNA binding"/>
    <property type="evidence" value="ECO:0007669"/>
    <property type="project" value="UniProtKB-KW"/>
</dbReference>
<dbReference type="PANTHER" id="PTHR43537:SF24">
    <property type="entry name" value="GLUCONATE OPERON TRANSCRIPTIONAL REPRESSOR"/>
    <property type="match status" value="1"/>
</dbReference>
<dbReference type="OrthoDB" id="5449at2"/>
<reference evidence="5 6" key="1">
    <citation type="submission" date="2016-10" db="EMBL/GenBank/DDBJ databases">
        <authorList>
            <person name="de Groot N.N."/>
        </authorList>
    </citation>
    <scope>NUCLEOTIDE SEQUENCE [LARGE SCALE GENOMIC DNA]</scope>
    <source>
        <strain evidence="5 6">SLAS-1</strain>
    </source>
</reference>
<keyword evidence="2 5" id="KW-0238">DNA-binding</keyword>
<evidence type="ECO:0000256" key="3">
    <source>
        <dbReference type="ARBA" id="ARBA00023163"/>
    </source>
</evidence>
<dbReference type="RefSeq" id="WP_089761862.1">
    <property type="nucleotide sequence ID" value="NZ_FNGO01000028.1"/>
</dbReference>
<gene>
    <name evidence="5" type="ORF">SAMN04488692_12814</name>
</gene>
<protein>
    <submittedName>
        <fullName evidence="5">DNA-binding transcriptional regulator, GntR family</fullName>
    </submittedName>
</protein>
<dbReference type="SUPFAM" id="SSF48008">
    <property type="entry name" value="GntR ligand-binding domain-like"/>
    <property type="match status" value="1"/>
</dbReference>
<dbReference type="STRING" id="321763.SAMN04488692_12814"/>
<dbReference type="Proteomes" id="UP000199476">
    <property type="component" value="Unassembled WGS sequence"/>
</dbReference>
<dbReference type="Pfam" id="PF00392">
    <property type="entry name" value="GntR"/>
    <property type="match status" value="1"/>
</dbReference>
<evidence type="ECO:0000259" key="4">
    <source>
        <dbReference type="PROSITE" id="PS50949"/>
    </source>
</evidence>
<dbReference type="GO" id="GO:0003700">
    <property type="term" value="F:DNA-binding transcription factor activity"/>
    <property type="evidence" value="ECO:0007669"/>
    <property type="project" value="InterPro"/>
</dbReference>
<accession>A0A1G9SES2</accession>
<evidence type="ECO:0000256" key="1">
    <source>
        <dbReference type="ARBA" id="ARBA00023015"/>
    </source>
</evidence>
<dbReference type="PANTHER" id="PTHR43537">
    <property type="entry name" value="TRANSCRIPTIONAL REGULATOR, GNTR FAMILY"/>
    <property type="match status" value="1"/>
</dbReference>
<dbReference type="SUPFAM" id="SSF46785">
    <property type="entry name" value="Winged helix' DNA-binding domain"/>
    <property type="match status" value="1"/>
</dbReference>
<keyword evidence="1" id="KW-0805">Transcription regulation</keyword>
<dbReference type="SMART" id="SM00895">
    <property type="entry name" value="FCD"/>
    <property type="match status" value="1"/>
</dbReference>
<dbReference type="InterPro" id="IPR036390">
    <property type="entry name" value="WH_DNA-bd_sf"/>
</dbReference>
<keyword evidence="6" id="KW-1185">Reference proteome</keyword>
<dbReference type="AlphaFoldDB" id="A0A1G9SES2"/>
<name>A0A1G9SES2_9FIRM</name>
<evidence type="ECO:0000256" key="2">
    <source>
        <dbReference type="ARBA" id="ARBA00023125"/>
    </source>
</evidence>
<dbReference type="Pfam" id="PF07729">
    <property type="entry name" value="FCD"/>
    <property type="match status" value="1"/>
</dbReference>
<dbReference type="InterPro" id="IPR036388">
    <property type="entry name" value="WH-like_DNA-bd_sf"/>
</dbReference>
<dbReference type="CDD" id="cd07377">
    <property type="entry name" value="WHTH_GntR"/>
    <property type="match status" value="1"/>
</dbReference>
<dbReference type="InterPro" id="IPR000524">
    <property type="entry name" value="Tscrpt_reg_HTH_GntR"/>
</dbReference>
<dbReference type="InterPro" id="IPR011711">
    <property type="entry name" value="GntR_C"/>
</dbReference>
<evidence type="ECO:0000313" key="5">
    <source>
        <dbReference type="EMBL" id="SDM33807.1"/>
    </source>
</evidence>
<dbReference type="Gene3D" id="1.20.120.530">
    <property type="entry name" value="GntR ligand-binding domain-like"/>
    <property type="match status" value="1"/>
</dbReference>
<keyword evidence="3" id="KW-0804">Transcription</keyword>
<organism evidence="5 6">
    <name type="scientific">Halarsenatibacter silvermanii</name>
    <dbReference type="NCBI Taxonomy" id="321763"/>
    <lineage>
        <taxon>Bacteria</taxon>
        <taxon>Bacillati</taxon>
        <taxon>Bacillota</taxon>
        <taxon>Clostridia</taxon>
        <taxon>Halanaerobiales</taxon>
        <taxon>Halarsenatibacteraceae</taxon>
        <taxon>Halarsenatibacter</taxon>
    </lineage>
</organism>
<feature type="domain" description="HTH gntR-type" evidence="4">
    <location>
        <begin position="5"/>
        <end position="72"/>
    </location>
</feature>
<dbReference type="InterPro" id="IPR008920">
    <property type="entry name" value="TF_FadR/GntR_C"/>
</dbReference>